<keyword evidence="6" id="KW-1185">Reference proteome</keyword>
<comment type="subcellular location">
    <subcellularLocation>
        <location evidence="1">Nucleus</location>
    </subcellularLocation>
</comment>
<evidence type="ECO:0000313" key="6">
    <source>
        <dbReference type="Proteomes" id="UP001497444"/>
    </source>
</evidence>
<keyword evidence="3" id="KW-0539">Nucleus</keyword>
<accession>A0ABP0VUN5</accession>
<feature type="region of interest" description="Disordered" evidence="4">
    <location>
        <begin position="357"/>
        <end position="377"/>
    </location>
</feature>
<evidence type="ECO:0008006" key="7">
    <source>
        <dbReference type="Google" id="ProtNLM"/>
    </source>
</evidence>
<reference evidence="5" key="1">
    <citation type="submission" date="2024-02" db="EMBL/GenBank/DDBJ databases">
        <authorList>
            <consortium name="ELIXIR-Norway"/>
            <consortium name="Elixir Norway"/>
        </authorList>
    </citation>
    <scope>NUCLEOTIDE SEQUENCE</scope>
</reference>
<evidence type="ECO:0000256" key="2">
    <source>
        <dbReference type="ARBA" id="ARBA00010291"/>
    </source>
</evidence>
<evidence type="ECO:0000256" key="3">
    <source>
        <dbReference type="ARBA" id="ARBA00023242"/>
    </source>
</evidence>
<dbReference type="EMBL" id="OZ020105">
    <property type="protein sequence ID" value="CAK9257110.1"/>
    <property type="molecule type" value="Genomic_DNA"/>
</dbReference>
<dbReference type="InterPro" id="IPR028386">
    <property type="entry name" value="CENP-C/Mif2/cnp3"/>
</dbReference>
<evidence type="ECO:0000256" key="4">
    <source>
        <dbReference type="SAM" id="MobiDB-lite"/>
    </source>
</evidence>
<evidence type="ECO:0000313" key="5">
    <source>
        <dbReference type="EMBL" id="CAK9257110.1"/>
    </source>
</evidence>
<gene>
    <name evidence="5" type="ORF">CSSPJE1EN1_LOCUS2588</name>
</gene>
<name>A0ABP0VUN5_9BRYO</name>
<proteinExistence type="inferred from homology"/>
<dbReference type="Proteomes" id="UP001497444">
    <property type="component" value="Chromosome 10"/>
</dbReference>
<protein>
    <recommendedName>
        <fullName evidence="7">Centromere protein C</fullName>
    </recommendedName>
</protein>
<organism evidence="5 6">
    <name type="scientific">Sphagnum jensenii</name>
    <dbReference type="NCBI Taxonomy" id="128206"/>
    <lineage>
        <taxon>Eukaryota</taxon>
        <taxon>Viridiplantae</taxon>
        <taxon>Streptophyta</taxon>
        <taxon>Embryophyta</taxon>
        <taxon>Bryophyta</taxon>
        <taxon>Sphagnophytina</taxon>
        <taxon>Sphagnopsida</taxon>
        <taxon>Sphagnales</taxon>
        <taxon>Sphagnaceae</taxon>
        <taxon>Sphagnum</taxon>
    </lineage>
</organism>
<dbReference type="PANTHER" id="PTHR16684">
    <property type="entry name" value="CENTROMERE PROTEIN C"/>
    <property type="match status" value="1"/>
</dbReference>
<comment type="similarity">
    <text evidence="2">Belongs to the CENP-C/MIF2 family.</text>
</comment>
<evidence type="ECO:0000256" key="1">
    <source>
        <dbReference type="ARBA" id="ARBA00004123"/>
    </source>
</evidence>
<sequence>MGATEDVRYGDLDCEGAANLHRWEMKNGKKVLLGCCTTAVSSGALHQGNVSPFAIELGVHDGFRDGESRTVLMENVLRDDVLGTSTLFKCRMGKTKRTQFGEKNYGNVLSETEVFNEENPSNHLRKTPISIFIRERAANQKVPCSSVHERFFESQGSNGLLGHRSRAVAPQQLRLGGKGIVFTRTTPLDLSDLQENFTRMYEEETLDEAKEEPEPNACRDDVAEEVNAAERVELELSRTVKSVLLWSGELYPGCEREENFPQLSPKSPLVLTPQLQAHDSGNIVKELTGCIPNTSPTPPTNPLSIFGSPYSRKSRRVELGQRRLFDDGDEQNKPWTVESAIVQPNDRFECGQEYLATESHSGDGDSDAMSEDSASSHELHVACELGGQGGNSLLQQNFSSSLTTVHVDDTAGCPVLVYTASPAVDMHKPKGACNELLSVDTVHNQTAHMGEKHSEQFVHTEEGIAWTSEFQLSHDSKVAEDDKDGGRAQVSAVQSSEQAPNVTLCEPNMLKTSVQSQASDKETHLSIQIPAVLEVENEKDVATVDMPIDQHGEAQHSSQGHDEVEPNLCGDVVFESAPSNSGVTPIKQQKQQRRPYDRKKQYINPLEAGTRWQGGKRVSTRIKSKPLEWWKGERMLYGRVHASLPTLIGIKHLSSDMLSPVVRRQKLRRHDSQVWCYKVDSFVPEEYNEMIRLAAL</sequence>
<dbReference type="PANTHER" id="PTHR16684:SF11">
    <property type="entry name" value="CENTROMERE PROTEIN C"/>
    <property type="match status" value="1"/>
</dbReference>